<reference evidence="2 3" key="1">
    <citation type="journal article" date="2019" name="Commun. Biol.">
        <title>The bagworm genome reveals a unique fibroin gene that provides high tensile strength.</title>
        <authorList>
            <person name="Kono N."/>
            <person name="Nakamura H."/>
            <person name="Ohtoshi R."/>
            <person name="Tomita M."/>
            <person name="Numata K."/>
            <person name="Arakawa K."/>
        </authorList>
    </citation>
    <scope>NUCLEOTIDE SEQUENCE [LARGE SCALE GENOMIC DNA]</scope>
</reference>
<proteinExistence type="predicted"/>
<name>A0A4C1W484_EUMVA</name>
<feature type="region of interest" description="Disordered" evidence="1">
    <location>
        <begin position="59"/>
        <end position="78"/>
    </location>
</feature>
<sequence length="131" mass="15382">MIENLDLRIVRVLFQKRKPMILPAEQLALNFSGIADDGLRPKSTPTTELEAKYNLGVRQDDPRAPRRRRTTTPWFAHPPATRLQPRMPVLLFDIADEELLRRSSWRRPPRARHRMTSTQRGIHVTMYGFRL</sequence>
<comment type="caution">
    <text evidence="2">The sequence shown here is derived from an EMBL/GenBank/DDBJ whole genome shotgun (WGS) entry which is preliminary data.</text>
</comment>
<evidence type="ECO:0000313" key="2">
    <source>
        <dbReference type="EMBL" id="GBP44915.1"/>
    </source>
</evidence>
<protein>
    <submittedName>
        <fullName evidence="2">Uncharacterized protein</fullName>
    </submittedName>
</protein>
<accession>A0A4C1W484</accession>
<dbReference type="EMBL" id="BGZK01000460">
    <property type="protein sequence ID" value="GBP44915.1"/>
    <property type="molecule type" value="Genomic_DNA"/>
</dbReference>
<evidence type="ECO:0000313" key="3">
    <source>
        <dbReference type="Proteomes" id="UP000299102"/>
    </source>
</evidence>
<keyword evidence="3" id="KW-1185">Reference proteome</keyword>
<evidence type="ECO:0000256" key="1">
    <source>
        <dbReference type="SAM" id="MobiDB-lite"/>
    </source>
</evidence>
<dbReference type="AlphaFoldDB" id="A0A4C1W484"/>
<gene>
    <name evidence="2" type="ORF">EVAR_24830_1</name>
</gene>
<organism evidence="2 3">
    <name type="scientific">Eumeta variegata</name>
    <name type="common">Bagworm moth</name>
    <name type="synonym">Eumeta japonica</name>
    <dbReference type="NCBI Taxonomy" id="151549"/>
    <lineage>
        <taxon>Eukaryota</taxon>
        <taxon>Metazoa</taxon>
        <taxon>Ecdysozoa</taxon>
        <taxon>Arthropoda</taxon>
        <taxon>Hexapoda</taxon>
        <taxon>Insecta</taxon>
        <taxon>Pterygota</taxon>
        <taxon>Neoptera</taxon>
        <taxon>Endopterygota</taxon>
        <taxon>Lepidoptera</taxon>
        <taxon>Glossata</taxon>
        <taxon>Ditrysia</taxon>
        <taxon>Tineoidea</taxon>
        <taxon>Psychidae</taxon>
        <taxon>Oiketicinae</taxon>
        <taxon>Eumeta</taxon>
    </lineage>
</organism>
<dbReference type="Proteomes" id="UP000299102">
    <property type="component" value="Unassembled WGS sequence"/>
</dbReference>